<evidence type="ECO:0000313" key="1">
    <source>
        <dbReference type="EMBL" id="SPC07573.1"/>
    </source>
</evidence>
<proteinExistence type="predicted"/>
<dbReference type="Proteomes" id="UP000256862">
    <property type="component" value="Unassembled WGS sequence"/>
</dbReference>
<accession>A0A375FTE6</accession>
<protein>
    <submittedName>
        <fullName evidence="1">Uncharacterized protein</fullName>
    </submittedName>
</protein>
<sequence length="23" mass="2479">MLPDQAIHYTVMTVAEEDVSGAT</sequence>
<organism evidence="1 2">
    <name type="scientific">Cupriavidus oxalaticus</name>
    <dbReference type="NCBI Taxonomy" id="96344"/>
    <lineage>
        <taxon>Bacteria</taxon>
        <taxon>Pseudomonadati</taxon>
        <taxon>Pseudomonadota</taxon>
        <taxon>Betaproteobacteria</taxon>
        <taxon>Burkholderiales</taxon>
        <taxon>Burkholderiaceae</taxon>
        <taxon>Cupriavidus</taxon>
    </lineage>
</organism>
<comment type="caution">
    <text evidence="1">The sequence shown here is derived from an EMBL/GenBank/DDBJ whole genome shotgun (WGS) entry which is preliminary data.</text>
</comment>
<gene>
    <name evidence="1" type="ORF">CO2235_U770015</name>
</gene>
<evidence type="ECO:0000313" key="2">
    <source>
        <dbReference type="Proteomes" id="UP000256862"/>
    </source>
</evidence>
<name>A0A375FTE6_9BURK</name>
<dbReference type="EMBL" id="OGUS01000084">
    <property type="protein sequence ID" value="SPC07573.1"/>
    <property type="molecule type" value="Genomic_DNA"/>
</dbReference>
<dbReference type="AlphaFoldDB" id="A0A375FTE6"/>
<reference evidence="2" key="1">
    <citation type="submission" date="2018-01" db="EMBL/GenBank/DDBJ databases">
        <authorList>
            <person name="Gaut B.S."/>
            <person name="Morton B.R."/>
            <person name="Clegg M.T."/>
            <person name="Duvall M.R."/>
        </authorList>
    </citation>
    <scope>NUCLEOTIDE SEQUENCE [LARGE SCALE GENOMIC DNA]</scope>
</reference>